<dbReference type="EMBL" id="JBHSFW010000006">
    <property type="protein sequence ID" value="MFC4619189.1"/>
    <property type="molecule type" value="Genomic_DNA"/>
</dbReference>
<gene>
    <name evidence="6" type="ORF">ACFO4N_10735</name>
</gene>
<dbReference type="PROSITE" id="PS00211">
    <property type="entry name" value="ABC_TRANSPORTER_1"/>
    <property type="match status" value="1"/>
</dbReference>
<sequence length="305" mass="34377">MSESIIQVRHLTKRIKGKPIVQDLNFDIHKGEVLGFLGPNGAGKTTTMRMMLGLISILEGDVTIAGHSIKSEKEKALQHVGGIVENPEMYKFLTAYDNLQVFRRMYRDIPEKRIEEVIKLVGLQKAIKQKVKTFSLGMRQRLGIAQAMLQGPDVLILDEPTNGLDPAGIRELRDYLRSLAKEEGIAVFISSHLLAEIEQICDRVLIIQNGKITNEQQVMEKETEKLVIAFDTNDGAKALSLVQSHFNQLTVTLENEKLMIEVEKEMIPAVNALFVQNEIKVYGIERVRKSLEDRFLELTGKEAAQ</sequence>
<keyword evidence="3" id="KW-0547">Nucleotide-binding</keyword>
<dbReference type="GO" id="GO:0005524">
    <property type="term" value="F:ATP binding"/>
    <property type="evidence" value="ECO:0007669"/>
    <property type="project" value="UniProtKB-KW"/>
</dbReference>
<keyword evidence="7" id="KW-1185">Reference proteome</keyword>
<dbReference type="InterPro" id="IPR027417">
    <property type="entry name" value="P-loop_NTPase"/>
</dbReference>
<name>A0ABV9GPT2_9BACL</name>
<dbReference type="RefSeq" id="WP_376846286.1">
    <property type="nucleotide sequence ID" value="NZ_JBHSFW010000006.1"/>
</dbReference>
<dbReference type="PANTHER" id="PTHR43335:SF4">
    <property type="entry name" value="ABC TRANSPORTER, ATP-BINDING PROTEIN"/>
    <property type="match status" value="1"/>
</dbReference>
<evidence type="ECO:0000256" key="1">
    <source>
        <dbReference type="ARBA" id="ARBA00005417"/>
    </source>
</evidence>
<protein>
    <submittedName>
        <fullName evidence="6">ABC transporter ATP-binding protein</fullName>
    </submittedName>
</protein>
<dbReference type="Pfam" id="PF00005">
    <property type="entry name" value="ABC_tran"/>
    <property type="match status" value="1"/>
</dbReference>
<dbReference type="PROSITE" id="PS50893">
    <property type="entry name" value="ABC_TRANSPORTER_2"/>
    <property type="match status" value="1"/>
</dbReference>
<keyword evidence="2" id="KW-0813">Transport</keyword>
<evidence type="ECO:0000256" key="3">
    <source>
        <dbReference type="ARBA" id="ARBA00022741"/>
    </source>
</evidence>
<reference evidence="7" key="1">
    <citation type="journal article" date="2019" name="Int. J. Syst. Evol. Microbiol.">
        <title>The Global Catalogue of Microorganisms (GCM) 10K type strain sequencing project: providing services to taxonomists for standard genome sequencing and annotation.</title>
        <authorList>
            <consortium name="The Broad Institute Genomics Platform"/>
            <consortium name="The Broad Institute Genome Sequencing Center for Infectious Disease"/>
            <person name="Wu L."/>
            <person name="Ma J."/>
        </authorList>
    </citation>
    <scope>NUCLEOTIDE SEQUENCE [LARGE SCALE GENOMIC DNA]</scope>
    <source>
        <strain evidence="7">CGMCC 1.16306</strain>
    </source>
</reference>
<comment type="similarity">
    <text evidence="1">Belongs to the ABC transporter superfamily.</text>
</comment>
<accession>A0ABV9GPT2</accession>
<keyword evidence="4 6" id="KW-0067">ATP-binding</keyword>
<evidence type="ECO:0000313" key="6">
    <source>
        <dbReference type="EMBL" id="MFC4619189.1"/>
    </source>
</evidence>
<comment type="caution">
    <text evidence="6">The sequence shown here is derived from an EMBL/GenBank/DDBJ whole genome shotgun (WGS) entry which is preliminary data.</text>
</comment>
<dbReference type="PANTHER" id="PTHR43335">
    <property type="entry name" value="ABC TRANSPORTER, ATP-BINDING PROTEIN"/>
    <property type="match status" value="1"/>
</dbReference>
<evidence type="ECO:0000259" key="5">
    <source>
        <dbReference type="PROSITE" id="PS50893"/>
    </source>
</evidence>
<proteinExistence type="inferred from homology"/>
<dbReference type="SUPFAM" id="SSF52540">
    <property type="entry name" value="P-loop containing nucleoside triphosphate hydrolases"/>
    <property type="match status" value="1"/>
</dbReference>
<evidence type="ECO:0000256" key="4">
    <source>
        <dbReference type="ARBA" id="ARBA00022840"/>
    </source>
</evidence>
<dbReference type="InterPro" id="IPR003439">
    <property type="entry name" value="ABC_transporter-like_ATP-bd"/>
</dbReference>
<dbReference type="SMART" id="SM00382">
    <property type="entry name" value="AAA"/>
    <property type="match status" value="1"/>
</dbReference>
<evidence type="ECO:0000256" key="2">
    <source>
        <dbReference type="ARBA" id="ARBA00022448"/>
    </source>
</evidence>
<feature type="domain" description="ABC transporter" evidence="5">
    <location>
        <begin position="6"/>
        <end position="234"/>
    </location>
</feature>
<organism evidence="6 7">
    <name type="scientific">Camelliibacillus cellulosilyticus</name>
    <dbReference type="NCBI Taxonomy" id="2174486"/>
    <lineage>
        <taxon>Bacteria</taxon>
        <taxon>Bacillati</taxon>
        <taxon>Bacillota</taxon>
        <taxon>Bacilli</taxon>
        <taxon>Bacillales</taxon>
        <taxon>Sporolactobacillaceae</taxon>
        <taxon>Camelliibacillus</taxon>
    </lineage>
</organism>
<dbReference type="InterPro" id="IPR003593">
    <property type="entry name" value="AAA+_ATPase"/>
</dbReference>
<dbReference type="Proteomes" id="UP001596022">
    <property type="component" value="Unassembled WGS sequence"/>
</dbReference>
<evidence type="ECO:0000313" key="7">
    <source>
        <dbReference type="Proteomes" id="UP001596022"/>
    </source>
</evidence>
<dbReference type="InterPro" id="IPR017871">
    <property type="entry name" value="ABC_transporter-like_CS"/>
</dbReference>
<dbReference type="Gene3D" id="3.40.50.300">
    <property type="entry name" value="P-loop containing nucleotide triphosphate hydrolases"/>
    <property type="match status" value="1"/>
</dbReference>